<geneLocation type="plasmid" evidence="1">
    <name>pBJ20-tetA</name>
</geneLocation>
<protein>
    <submittedName>
        <fullName evidence="1">Uncharacterized protein</fullName>
    </submittedName>
</protein>
<name>A0A6B7PXL7_KLEPN</name>
<proteinExistence type="predicted"/>
<sequence length="64" mass="7126">MVLPGDLQSCRHQHTADKTGHNAGILAVHPTVRYFLKAQRIIPLTATVIDHLWPTFFCHPAPVS</sequence>
<reference evidence="1" key="1">
    <citation type="submission" date="2019-08" db="EMBL/GenBank/DDBJ databases">
        <authorList>
            <person name="Xu Y."/>
        </authorList>
    </citation>
    <scope>NUCLEOTIDE SEQUENCE</scope>
    <source>
        <strain evidence="1">BJ20</strain>
        <plasmid evidence="1">pBJ20-tetA</plasmid>
    </source>
</reference>
<dbReference type="AlphaFoldDB" id="A0A6B7PXL7"/>
<organism evidence="1">
    <name type="scientific">Klebsiella pneumoniae</name>
    <dbReference type="NCBI Taxonomy" id="573"/>
    <lineage>
        <taxon>Bacteria</taxon>
        <taxon>Pseudomonadati</taxon>
        <taxon>Pseudomonadota</taxon>
        <taxon>Gammaproteobacteria</taxon>
        <taxon>Enterobacterales</taxon>
        <taxon>Enterobacteriaceae</taxon>
        <taxon>Klebsiella/Raoultella group</taxon>
        <taxon>Klebsiella</taxon>
        <taxon>Klebsiella pneumoniae complex</taxon>
    </lineage>
</organism>
<evidence type="ECO:0000313" key="1">
    <source>
        <dbReference type="EMBL" id="QFX76875.1"/>
    </source>
</evidence>
<keyword evidence="1" id="KW-0614">Plasmid</keyword>
<accession>A0A6B7PXL7</accession>
<dbReference type="EMBL" id="MN310373">
    <property type="protein sequence ID" value="QFX76875.1"/>
    <property type="molecule type" value="Genomic_DNA"/>
</dbReference>